<dbReference type="InterPro" id="IPR047798">
    <property type="entry name" value="BPSS1780-like"/>
</dbReference>
<feature type="transmembrane region" description="Helical" evidence="1">
    <location>
        <begin position="162"/>
        <end position="190"/>
    </location>
</feature>
<evidence type="ECO:0000256" key="1">
    <source>
        <dbReference type="SAM" id="Phobius"/>
    </source>
</evidence>
<sequence length="257" mass="28138">MSENPYQTPDADIEQPGAKGAFRLVGPRGVSVGNGWSWISGGFDFFKKSWLNWILTIIVWFILMLVANFVPIIGQIFVMLTTYVWIAGYMAGCRAQDEGKPFEISYLFAGFSHNTGKLILLSVAMAVISVIVMLIVMGPIALSLVMGDDAAASQSIETDPLGFLLPFLFVMLLMIPLAMAIWFAPALIILNNLSIPEALKMSFMGCLKNIVPFLIYGIIALILYILAVIPIGLGLLVLGPTMIASIYVSYKDIFIED</sequence>
<keyword evidence="1" id="KW-0472">Membrane</keyword>
<keyword evidence="1" id="KW-1133">Transmembrane helix</keyword>
<organism evidence="2 3">
    <name type="scientific">Aliikangiella coralliicola</name>
    <dbReference type="NCBI Taxonomy" id="2592383"/>
    <lineage>
        <taxon>Bacteria</taxon>
        <taxon>Pseudomonadati</taxon>
        <taxon>Pseudomonadota</taxon>
        <taxon>Gammaproteobacteria</taxon>
        <taxon>Oceanospirillales</taxon>
        <taxon>Pleioneaceae</taxon>
        <taxon>Aliikangiella</taxon>
    </lineage>
</organism>
<accession>A0A545UJJ5</accession>
<comment type="caution">
    <text evidence="2">The sequence shown here is derived from an EMBL/GenBank/DDBJ whole genome shotgun (WGS) entry which is preliminary data.</text>
</comment>
<dbReference type="RefSeq" id="WP_142891693.1">
    <property type="nucleotide sequence ID" value="NZ_ML660160.1"/>
</dbReference>
<dbReference type="AlphaFoldDB" id="A0A545UJJ5"/>
<gene>
    <name evidence="2" type="ORF">FLL46_01740</name>
</gene>
<keyword evidence="3" id="KW-1185">Reference proteome</keyword>
<dbReference type="NCBIfam" id="NF041043">
    <property type="entry name" value="BPSS1780_fam"/>
    <property type="match status" value="1"/>
</dbReference>
<name>A0A545UJJ5_9GAMM</name>
<reference evidence="2 3" key="1">
    <citation type="submission" date="2019-07" db="EMBL/GenBank/DDBJ databases">
        <title>Draft genome for Aliikangiella sp. M105.</title>
        <authorList>
            <person name="Wang G."/>
        </authorList>
    </citation>
    <scope>NUCLEOTIDE SEQUENCE [LARGE SCALE GENOMIC DNA]</scope>
    <source>
        <strain evidence="2 3">M105</strain>
    </source>
</reference>
<feature type="transmembrane region" description="Helical" evidence="1">
    <location>
        <begin position="50"/>
        <end position="70"/>
    </location>
</feature>
<keyword evidence="1" id="KW-0812">Transmembrane</keyword>
<proteinExistence type="predicted"/>
<dbReference type="OrthoDB" id="5298483at2"/>
<feature type="transmembrane region" description="Helical" evidence="1">
    <location>
        <begin position="118"/>
        <end position="142"/>
    </location>
</feature>
<dbReference type="Proteomes" id="UP000315439">
    <property type="component" value="Unassembled WGS sequence"/>
</dbReference>
<feature type="transmembrane region" description="Helical" evidence="1">
    <location>
        <begin position="210"/>
        <end position="227"/>
    </location>
</feature>
<evidence type="ECO:0000313" key="2">
    <source>
        <dbReference type="EMBL" id="TQV89629.1"/>
    </source>
</evidence>
<evidence type="ECO:0000313" key="3">
    <source>
        <dbReference type="Proteomes" id="UP000315439"/>
    </source>
</evidence>
<protein>
    <recommendedName>
        <fullName evidence="4">Transmembrane protein</fullName>
    </recommendedName>
</protein>
<evidence type="ECO:0008006" key="4">
    <source>
        <dbReference type="Google" id="ProtNLM"/>
    </source>
</evidence>
<dbReference type="EMBL" id="VIKS01000001">
    <property type="protein sequence ID" value="TQV89629.1"/>
    <property type="molecule type" value="Genomic_DNA"/>
</dbReference>